<dbReference type="Pfam" id="PF07686">
    <property type="entry name" value="V-set"/>
    <property type="match status" value="1"/>
</dbReference>
<evidence type="ECO:0000259" key="7">
    <source>
        <dbReference type="PROSITE" id="PS50835"/>
    </source>
</evidence>
<dbReference type="GeneID" id="101984738"/>
<organism evidence="8 9">
    <name type="scientific">Microtus ochrogaster</name>
    <name type="common">Prairie vole</name>
    <dbReference type="NCBI Taxonomy" id="79684"/>
    <lineage>
        <taxon>Eukaryota</taxon>
        <taxon>Metazoa</taxon>
        <taxon>Chordata</taxon>
        <taxon>Craniata</taxon>
        <taxon>Vertebrata</taxon>
        <taxon>Euteleostomi</taxon>
        <taxon>Mammalia</taxon>
        <taxon>Eutheria</taxon>
        <taxon>Euarchontoglires</taxon>
        <taxon>Glires</taxon>
        <taxon>Rodentia</taxon>
        <taxon>Myomorpha</taxon>
        <taxon>Muroidea</taxon>
        <taxon>Cricetidae</taxon>
        <taxon>Arvicolinae</taxon>
        <taxon>Microtus</taxon>
    </lineage>
</organism>
<dbReference type="SUPFAM" id="SSF48726">
    <property type="entry name" value="Immunoglobulin"/>
    <property type="match status" value="1"/>
</dbReference>
<dbReference type="SMART" id="SM00409">
    <property type="entry name" value="IG"/>
    <property type="match status" value="1"/>
</dbReference>
<dbReference type="Gene3D" id="2.60.40.10">
    <property type="entry name" value="Immunoglobulins"/>
    <property type="match status" value="1"/>
</dbReference>
<evidence type="ECO:0000313" key="8">
    <source>
        <dbReference type="Proteomes" id="UP000694915"/>
    </source>
</evidence>
<dbReference type="InterPro" id="IPR050671">
    <property type="entry name" value="CD300_family_receptors"/>
</dbReference>
<feature type="signal peptide" evidence="6">
    <location>
        <begin position="1"/>
        <end position="17"/>
    </location>
</feature>
<feature type="transmembrane region" description="Helical" evidence="5">
    <location>
        <begin position="154"/>
        <end position="175"/>
    </location>
</feature>
<keyword evidence="6" id="KW-0732">Signal</keyword>
<evidence type="ECO:0000256" key="2">
    <source>
        <dbReference type="ARBA" id="ARBA00022692"/>
    </source>
</evidence>
<gene>
    <name evidence="9" type="primary">LOC101984738</name>
</gene>
<feature type="region of interest" description="Disordered" evidence="4">
    <location>
        <begin position="186"/>
        <end position="206"/>
    </location>
</feature>
<dbReference type="InterPro" id="IPR007110">
    <property type="entry name" value="Ig-like_dom"/>
</dbReference>
<evidence type="ECO:0000256" key="5">
    <source>
        <dbReference type="SAM" id="Phobius"/>
    </source>
</evidence>
<feature type="chain" id="PRO_5046646367" evidence="6">
    <location>
        <begin position="18"/>
        <end position="206"/>
    </location>
</feature>
<dbReference type="CDD" id="cd05716">
    <property type="entry name" value="IgV_pIgR_like"/>
    <property type="match status" value="1"/>
</dbReference>
<dbReference type="RefSeq" id="XP_005350748.1">
    <property type="nucleotide sequence ID" value="XM_005350691.2"/>
</dbReference>
<evidence type="ECO:0000256" key="4">
    <source>
        <dbReference type="SAM" id="MobiDB-lite"/>
    </source>
</evidence>
<reference evidence="9" key="1">
    <citation type="submission" date="2025-08" db="UniProtKB">
        <authorList>
            <consortium name="RefSeq"/>
        </authorList>
    </citation>
    <scope>IDENTIFICATION</scope>
</reference>
<evidence type="ECO:0000256" key="6">
    <source>
        <dbReference type="SAM" id="SignalP"/>
    </source>
</evidence>
<feature type="domain" description="Ig-like" evidence="7">
    <location>
        <begin position="5"/>
        <end position="120"/>
    </location>
</feature>
<dbReference type="PANTHER" id="PTHR11860:SF103">
    <property type="entry name" value="CMRF35-LIKE MOLECULE 7"/>
    <property type="match status" value="1"/>
</dbReference>
<sequence length="206" mass="23790">MWLTPALLLLSFPGCFAIQGPAWVRGPEKGSVTIQCRYSSRWQAYNKWWCRGANWKTCRVLIRTTGSEKERKSGRLSIRDNWRENTLLVTMEMLRQNDTDTYWCGIEKFGTDRGTRVKVTVYPEGRDTMSSQLDSSMDSNTHVISSDLYKRTHYILLAFLKVPALLILTGVVLWLKRSTRKVPEEQRRHTLSSNSDSEILDKDIAP</sequence>
<comment type="subcellular location">
    <subcellularLocation>
        <location evidence="1">Cell membrane</location>
        <topology evidence="1">Single-pass membrane protein</topology>
    </subcellularLocation>
</comment>
<evidence type="ECO:0000256" key="3">
    <source>
        <dbReference type="ARBA" id="ARBA00023136"/>
    </source>
</evidence>
<dbReference type="InterPro" id="IPR003599">
    <property type="entry name" value="Ig_sub"/>
</dbReference>
<dbReference type="PANTHER" id="PTHR11860">
    <property type="entry name" value="POLYMERIC-IMMUNOGLOBULIN RECEPTOR"/>
    <property type="match status" value="1"/>
</dbReference>
<evidence type="ECO:0000313" key="9">
    <source>
        <dbReference type="RefSeq" id="XP_005350748.1"/>
    </source>
</evidence>
<keyword evidence="3 5" id="KW-0472">Membrane</keyword>
<keyword evidence="5" id="KW-1133">Transmembrane helix</keyword>
<proteinExistence type="predicted"/>
<dbReference type="InterPro" id="IPR013106">
    <property type="entry name" value="Ig_V-set"/>
</dbReference>
<name>A0ABM0KQA7_MICOH</name>
<keyword evidence="8" id="KW-1185">Reference proteome</keyword>
<accession>A0ABM0KQA7</accession>
<keyword evidence="2 5" id="KW-0812">Transmembrane</keyword>
<dbReference type="PROSITE" id="PS50835">
    <property type="entry name" value="IG_LIKE"/>
    <property type="match status" value="1"/>
</dbReference>
<dbReference type="InterPro" id="IPR013783">
    <property type="entry name" value="Ig-like_fold"/>
</dbReference>
<dbReference type="InterPro" id="IPR036179">
    <property type="entry name" value="Ig-like_dom_sf"/>
</dbReference>
<dbReference type="Proteomes" id="UP000694915">
    <property type="component" value="Chromosome 7"/>
</dbReference>
<evidence type="ECO:0000256" key="1">
    <source>
        <dbReference type="ARBA" id="ARBA00004162"/>
    </source>
</evidence>
<protein>
    <submittedName>
        <fullName evidence="9">CMRF35-like molecule 7</fullName>
    </submittedName>
</protein>